<dbReference type="AlphaFoldDB" id="A0A8X6LBT0"/>
<dbReference type="GO" id="GO:0045292">
    <property type="term" value="P:mRNA cis splicing, via spliceosome"/>
    <property type="evidence" value="ECO:0007669"/>
    <property type="project" value="TreeGrafter"/>
</dbReference>
<evidence type="ECO:0000313" key="8">
    <source>
        <dbReference type="EMBL" id="GFR02787.1"/>
    </source>
</evidence>
<keyword evidence="6" id="KW-0175">Coiled coil</keyword>
<dbReference type="GO" id="GO:0046540">
    <property type="term" value="C:U4/U6 x U5 tri-snRNP complex"/>
    <property type="evidence" value="ECO:0007669"/>
    <property type="project" value="InterPro"/>
</dbReference>
<evidence type="ECO:0000256" key="1">
    <source>
        <dbReference type="ARBA" id="ARBA00004123"/>
    </source>
</evidence>
<proteinExistence type="inferred from homology"/>
<feature type="region of interest" description="Disordered" evidence="7">
    <location>
        <begin position="147"/>
        <end position="290"/>
    </location>
</feature>
<dbReference type="EMBL" id="BMAO01005639">
    <property type="protein sequence ID" value="GFR02787.1"/>
    <property type="molecule type" value="Genomic_DNA"/>
</dbReference>
<feature type="compositionally biased region" description="Basic residues" evidence="7">
    <location>
        <begin position="1"/>
        <end position="21"/>
    </location>
</feature>
<evidence type="ECO:0000256" key="3">
    <source>
        <dbReference type="ARBA" id="ARBA00022664"/>
    </source>
</evidence>
<feature type="coiled-coil region" evidence="6">
    <location>
        <begin position="341"/>
        <end position="404"/>
    </location>
</feature>
<feature type="compositionally biased region" description="Basic residues" evidence="7">
    <location>
        <begin position="31"/>
        <end position="44"/>
    </location>
</feature>
<keyword evidence="5" id="KW-0539">Nucleus</keyword>
<reference evidence="8" key="1">
    <citation type="submission" date="2020-07" db="EMBL/GenBank/DDBJ databases">
        <title>Multicomponent nature underlies the extraordinary mechanical properties of spider dragline silk.</title>
        <authorList>
            <person name="Kono N."/>
            <person name="Nakamura H."/>
            <person name="Mori M."/>
            <person name="Yoshida Y."/>
            <person name="Ohtoshi R."/>
            <person name="Malay A.D."/>
            <person name="Moran D.A.P."/>
            <person name="Tomita M."/>
            <person name="Numata K."/>
            <person name="Arakawa K."/>
        </authorList>
    </citation>
    <scope>NUCLEOTIDE SEQUENCE</scope>
</reference>
<dbReference type="OrthoDB" id="5583at2759"/>
<name>A0A8X6LBT0_TRICU</name>
<feature type="region of interest" description="Disordered" evidence="7">
    <location>
        <begin position="1"/>
        <end position="134"/>
    </location>
</feature>
<organism evidence="8 9">
    <name type="scientific">Trichonephila clavata</name>
    <name type="common">Joro spider</name>
    <name type="synonym">Nephila clavata</name>
    <dbReference type="NCBI Taxonomy" id="2740835"/>
    <lineage>
        <taxon>Eukaryota</taxon>
        <taxon>Metazoa</taxon>
        <taxon>Ecdysozoa</taxon>
        <taxon>Arthropoda</taxon>
        <taxon>Chelicerata</taxon>
        <taxon>Arachnida</taxon>
        <taxon>Araneae</taxon>
        <taxon>Araneomorphae</taxon>
        <taxon>Entelegynae</taxon>
        <taxon>Araneoidea</taxon>
        <taxon>Nephilidae</taxon>
        <taxon>Trichonephila</taxon>
    </lineage>
</organism>
<dbReference type="Proteomes" id="UP000887116">
    <property type="component" value="Unassembled WGS sequence"/>
</dbReference>
<evidence type="ECO:0000313" key="9">
    <source>
        <dbReference type="Proteomes" id="UP000887116"/>
    </source>
</evidence>
<feature type="compositionally biased region" description="Low complexity" evidence="7">
    <location>
        <begin position="277"/>
        <end position="289"/>
    </location>
</feature>
<accession>A0A8X6LBT0</accession>
<dbReference type="Pfam" id="PF19252">
    <property type="entry name" value="HIND"/>
    <property type="match status" value="2"/>
</dbReference>
<feature type="compositionally biased region" description="Basic and acidic residues" evidence="7">
    <location>
        <begin position="69"/>
        <end position="100"/>
    </location>
</feature>
<dbReference type="Pfam" id="PF03343">
    <property type="entry name" value="SART-1"/>
    <property type="match status" value="1"/>
</dbReference>
<sequence length="953" mass="109486">MGSTKKHKEKKDRKKHKRDRSRSREKDRDSHKKSHKSSHRREKRKSPEPGSPELESRFSKRRLISGEENIPRRETEKRENRSASDDEFDVERLLDSKLSENPEFSSLKRSSKKRKREGALEELKRRHTLGENEDSLERFATEQMLEEHAAQDSVLKKIQSPTMDAHFSHEEVRIKEEPLDDDKQNEDYKEPQYSLSITETNKLRAKLGLKPLEVPKEKLTKEESKVELNKLRVKLGLTKPDDSDVPSKSKEPASATDSDSSKTRSKSSSKPIHTGGESPESSEPQLSLSIAETNKLRAKLGLKPLDVGDDIPGIENEENEISKQPAEVFVKTENLSEKKRSEDLREKLKVIKEKRAIEEKLKKTKNVADSDSEEESAAAWVLKHQRLIQEKKEAEKRAKMLEEMDEEFGIGALVEEEFDKTKSYTSEHLKGLTVAHDVNSFSEGHQVILTLKDKGVLEEEEDVLENINIVDNERYAKNVENKKKKPDYKPYEEPEYDEFGILKKKNMLSKYDEEIEGEQKKTFKIGNTISATPYVSKEQELELIRMKLKQQNKVTLDMPEMKIANEYYTAEDMVQFKKPKKRKKLKKPILKADDLLPDSERNSDFGSRTRGRIREPDPDEEEVLKSEIPMISEDVDMKPDLSNVKIEEDKIEKELNSALSKAKKLKERKIMASAPEKVIEILNSVNGSTSDPQKASKSGANIELNSVAEFCRTLGEIPTYGMSGNREDEADDMMDLERELLEERQKQELEAQNQGAWNEVDVEEKPAEISMRGNEPILEEEPDISLGVCGALNLATKKGYLDKEDKKMLSAPRSSNLQAQSYTIEEKFYEDDKFGKRDRYTGPVQEFREKNNYKPDVKLEYIDDNGRLLTAKEAFRYLSHKFHGKGPGKNKVDKRMKKLDQDTRLKQMSSTDTPLNTVKLLQLKQKETQSPYIVLSGGNKTLTQTMISKSKPI</sequence>
<feature type="coiled-coil region" evidence="6">
    <location>
        <begin position="641"/>
        <end position="668"/>
    </location>
</feature>
<keyword evidence="9" id="KW-1185">Reference proteome</keyword>
<comment type="subcellular location">
    <subcellularLocation>
        <location evidence="1">Nucleus</location>
    </subcellularLocation>
</comment>
<evidence type="ECO:0000256" key="7">
    <source>
        <dbReference type="SAM" id="MobiDB-lite"/>
    </source>
</evidence>
<dbReference type="PANTHER" id="PTHR14152:SF5">
    <property type="entry name" value="U4_U6.U5 TRI-SNRNP-ASSOCIATED PROTEIN 1"/>
    <property type="match status" value="1"/>
</dbReference>
<comment type="similarity">
    <text evidence="2">Belongs to the SNU66/SART1 family.</text>
</comment>
<feature type="compositionally biased region" description="Basic and acidic residues" evidence="7">
    <location>
        <begin position="213"/>
        <end position="230"/>
    </location>
</feature>
<gene>
    <name evidence="8" type="primary">Sart1</name>
    <name evidence="8" type="ORF">TNCT_423851</name>
</gene>
<evidence type="ECO:0000256" key="6">
    <source>
        <dbReference type="SAM" id="Coils"/>
    </source>
</evidence>
<keyword evidence="3" id="KW-0507">mRNA processing</keyword>
<feature type="region of interest" description="Disordered" evidence="7">
    <location>
        <begin position="596"/>
        <end position="622"/>
    </location>
</feature>
<feature type="compositionally biased region" description="Basic and acidic residues" evidence="7">
    <location>
        <begin position="117"/>
        <end position="134"/>
    </location>
</feature>
<feature type="coiled-coil region" evidence="6">
    <location>
        <begin position="726"/>
        <end position="753"/>
    </location>
</feature>
<protein>
    <recommendedName>
        <fullName evidence="10">U4/U6.U5 tri-snRNP-associated protein 1</fullName>
    </recommendedName>
</protein>
<keyword evidence="4" id="KW-0508">mRNA splicing</keyword>
<evidence type="ECO:0008006" key="10">
    <source>
        <dbReference type="Google" id="ProtNLM"/>
    </source>
</evidence>
<dbReference type="InterPro" id="IPR005011">
    <property type="entry name" value="SNU66/SART1"/>
</dbReference>
<dbReference type="InterPro" id="IPR045347">
    <property type="entry name" value="HIND"/>
</dbReference>
<evidence type="ECO:0000256" key="2">
    <source>
        <dbReference type="ARBA" id="ARBA00006076"/>
    </source>
</evidence>
<dbReference type="GO" id="GO:0000481">
    <property type="term" value="P:maturation of 5S rRNA"/>
    <property type="evidence" value="ECO:0007669"/>
    <property type="project" value="TreeGrafter"/>
</dbReference>
<evidence type="ECO:0000256" key="4">
    <source>
        <dbReference type="ARBA" id="ARBA00023187"/>
    </source>
</evidence>
<dbReference type="PANTHER" id="PTHR14152">
    <property type="entry name" value="SQUAMOUS CELL CARCINOMA ANTIGEN RECOGNISED BY CYTOTOXIC T LYMPHOCYTES"/>
    <property type="match status" value="1"/>
</dbReference>
<evidence type="ECO:0000256" key="5">
    <source>
        <dbReference type="ARBA" id="ARBA00023242"/>
    </source>
</evidence>
<comment type="caution">
    <text evidence="8">The sequence shown here is derived from an EMBL/GenBank/DDBJ whole genome shotgun (WGS) entry which is preliminary data.</text>
</comment>
<feature type="compositionally biased region" description="Basic and acidic residues" evidence="7">
    <location>
        <begin position="166"/>
        <end position="190"/>
    </location>
</feature>
<feature type="compositionally biased region" description="Basic and acidic residues" evidence="7">
    <location>
        <begin position="239"/>
        <end position="251"/>
    </location>
</feature>